<protein>
    <recommendedName>
        <fullName evidence="12">DNA polymerase IV</fullName>
        <shortName evidence="12">Pol IV</shortName>
        <ecNumber evidence="12">2.7.7.7</ecNumber>
    </recommendedName>
</protein>
<proteinExistence type="inferred from homology"/>
<dbReference type="PROSITE" id="PS50173">
    <property type="entry name" value="UMUC"/>
    <property type="match status" value="1"/>
</dbReference>
<feature type="compositionally biased region" description="Basic and acidic residues" evidence="13">
    <location>
        <begin position="390"/>
        <end position="406"/>
    </location>
</feature>
<dbReference type="InterPro" id="IPR043502">
    <property type="entry name" value="DNA/RNA_pol_sf"/>
</dbReference>
<feature type="binding site" evidence="12">
    <location>
        <position position="102"/>
    </location>
    <ligand>
        <name>Mg(2+)</name>
        <dbReference type="ChEBI" id="CHEBI:18420"/>
    </ligand>
</feature>
<evidence type="ECO:0000256" key="7">
    <source>
        <dbReference type="ARBA" id="ARBA00022763"/>
    </source>
</evidence>
<reference evidence="16" key="1">
    <citation type="submission" date="2018-09" db="EMBL/GenBank/DDBJ databases">
        <authorList>
            <person name="Livingstone P.G."/>
            <person name="Whitworth D.E."/>
        </authorList>
    </citation>
    <scope>NUCLEOTIDE SEQUENCE [LARGE SCALE GENOMIC DNA]</scope>
    <source>
        <strain evidence="16">CA040B</strain>
    </source>
</reference>
<keyword evidence="12" id="KW-0238">DNA-binding</keyword>
<keyword evidence="5 12" id="KW-0235">DNA replication</keyword>
<dbReference type="SUPFAM" id="SSF56672">
    <property type="entry name" value="DNA/RNA polymerases"/>
    <property type="match status" value="1"/>
</dbReference>
<keyword evidence="3 12" id="KW-0808">Transferase</keyword>
<comment type="catalytic activity">
    <reaction evidence="11 12">
        <text>DNA(n) + a 2'-deoxyribonucleoside 5'-triphosphate = DNA(n+1) + diphosphate</text>
        <dbReference type="Rhea" id="RHEA:22508"/>
        <dbReference type="Rhea" id="RHEA-COMP:17339"/>
        <dbReference type="Rhea" id="RHEA-COMP:17340"/>
        <dbReference type="ChEBI" id="CHEBI:33019"/>
        <dbReference type="ChEBI" id="CHEBI:61560"/>
        <dbReference type="ChEBI" id="CHEBI:173112"/>
        <dbReference type="EC" id="2.7.7.7"/>
    </reaction>
</comment>
<sequence length="406" mass="44422">MRAILHVDMDAFYASVEQRDNPSLRGKPVIVGGHAQRGVVVAASYEVRPFGVKSAMPMARAMKQAPHALVVKPRFSAYAEASEQVFAIFERYTPLIEPLSLDEAFLDVTASVGLFGAAADIARRIRKEIAHELNLPASAGIATAKFVAKIASDLAKPNGQREVRPEETVAFLAGLPVSRLWGVGPKTEEAMKRAGLTTIGDVAARELGWLEERFGSSGRHLWELSHGIDARDVVPDRAAKSVGAEDTFEEDLTGLETLKPHVHAQALRVARRLRRASLKGRVVQLKLKFADFTLITRRTTLREPTDDGQVLYRAALELLERAHEGKALRLTGVSVQLDEDEAQLGLFPAAAPRASKLNEAMDRIAARFGSKAITMADIVGAEAPDDDDPRSERPVERLKPVEKPKR</sequence>
<evidence type="ECO:0000313" key="16">
    <source>
        <dbReference type="Proteomes" id="UP000273405"/>
    </source>
</evidence>
<dbReference type="GO" id="GO:0003887">
    <property type="term" value="F:DNA-directed DNA polymerase activity"/>
    <property type="evidence" value="ECO:0007669"/>
    <property type="project" value="UniProtKB-UniRule"/>
</dbReference>
<dbReference type="Pfam" id="PF11798">
    <property type="entry name" value="IMS_HHH"/>
    <property type="match status" value="1"/>
</dbReference>
<comment type="subunit">
    <text evidence="12">Monomer.</text>
</comment>
<feature type="region of interest" description="Disordered" evidence="13">
    <location>
        <begin position="379"/>
        <end position="406"/>
    </location>
</feature>
<comment type="similarity">
    <text evidence="1 12">Belongs to the DNA polymerase type-Y family.</text>
</comment>
<evidence type="ECO:0000256" key="11">
    <source>
        <dbReference type="ARBA" id="ARBA00049244"/>
    </source>
</evidence>
<dbReference type="PANTHER" id="PTHR11076:SF33">
    <property type="entry name" value="DNA POLYMERASE KAPPA"/>
    <property type="match status" value="1"/>
</dbReference>
<evidence type="ECO:0000313" key="15">
    <source>
        <dbReference type="EMBL" id="RKH39161.1"/>
    </source>
</evidence>
<evidence type="ECO:0000256" key="6">
    <source>
        <dbReference type="ARBA" id="ARBA00022723"/>
    </source>
</evidence>
<dbReference type="HAMAP" id="MF_01113">
    <property type="entry name" value="DNApol_IV"/>
    <property type="match status" value="1"/>
</dbReference>
<evidence type="ECO:0000256" key="12">
    <source>
        <dbReference type="HAMAP-Rule" id="MF_01113"/>
    </source>
</evidence>
<comment type="cofactor">
    <cofactor evidence="12">
        <name>Mg(2+)</name>
        <dbReference type="ChEBI" id="CHEBI:18420"/>
    </cofactor>
    <text evidence="12">Binds 2 magnesium ions per subunit.</text>
</comment>
<dbReference type="InterPro" id="IPR050116">
    <property type="entry name" value="DNA_polymerase-Y"/>
</dbReference>
<dbReference type="GO" id="GO:0003684">
    <property type="term" value="F:damaged DNA binding"/>
    <property type="evidence" value="ECO:0007669"/>
    <property type="project" value="InterPro"/>
</dbReference>
<keyword evidence="8 12" id="KW-0460">Magnesium</keyword>
<dbReference type="CDD" id="cd03586">
    <property type="entry name" value="PolY_Pol_IV_kappa"/>
    <property type="match status" value="1"/>
</dbReference>
<name>A0A3A8NAG8_9BACT</name>
<dbReference type="GO" id="GO:0000287">
    <property type="term" value="F:magnesium ion binding"/>
    <property type="evidence" value="ECO:0007669"/>
    <property type="project" value="UniProtKB-UniRule"/>
</dbReference>
<comment type="subcellular location">
    <subcellularLocation>
        <location evidence="12">Cytoplasm</location>
    </subcellularLocation>
</comment>
<evidence type="ECO:0000256" key="9">
    <source>
        <dbReference type="ARBA" id="ARBA00022932"/>
    </source>
</evidence>
<dbReference type="EMBL" id="RAWG01000172">
    <property type="protein sequence ID" value="RKH39161.1"/>
    <property type="molecule type" value="Genomic_DNA"/>
</dbReference>
<keyword evidence="10 12" id="KW-0234">DNA repair</keyword>
<dbReference type="SUPFAM" id="SSF100879">
    <property type="entry name" value="Lesion bypass DNA polymerase (Y-family), little finger domain"/>
    <property type="match status" value="1"/>
</dbReference>
<dbReference type="GO" id="GO:0009432">
    <property type="term" value="P:SOS response"/>
    <property type="evidence" value="ECO:0007669"/>
    <property type="project" value="TreeGrafter"/>
</dbReference>
<dbReference type="Pfam" id="PF00817">
    <property type="entry name" value="IMS"/>
    <property type="match status" value="1"/>
</dbReference>
<evidence type="ECO:0000256" key="5">
    <source>
        <dbReference type="ARBA" id="ARBA00022705"/>
    </source>
</evidence>
<dbReference type="InterPro" id="IPR024728">
    <property type="entry name" value="PolY_HhH_motif"/>
</dbReference>
<organism evidence="15 16">
    <name type="scientific">Corallococcus sicarius</name>
    <dbReference type="NCBI Taxonomy" id="2316726"/>
    <lineage>
        <taxon>Bacteria</taxon>
        <taxon>Pseudomonadati</taxon>
        <taxon>Myxococcota</taxon>
        <taxon>Myxococcia</taxon>
        <taxon>Myxococcales</taxon>
        <taxon>Cystobacterineae</taxon>
        <taxon>Myxococcaceae</taxon>
        <taxon>Corallococcus</taxon>
    </lineage>
</organism>
<dbReference type="Gene3D" id="1.10.150.20">
    <property type="entry name" value="5' to 3' exonuclease, C-terminal subdomain"/>
    <property type="match status" value="1"/>
</dbReference>
<gene>
    <name evidence="12" type="primary">dinB</name>
    <name evidence="15" type="ORF">D7X12_24415</name>
</gene>
<dbReference type="NCBIfam" id="NF003015">
    <property type="entry name" value="PRK03858.1"/>
    <property type="match status" value="1"/>
</dbReference>
<dbReference type="RefSeq" id="WP_120627679.1">
    <property type="nucleotide sequence ID" value="NZ_RAWG01000172.1"/>
</dbReference>
<dbReference type="GO" id="GO:0005829">
    <property type="term" value="C:cytosol"/>
    <property type="evidence" value="ECO:0007669"/>
    <property type="project" value="TreeGrafter"/>
</dbReference>
<dbReference type="NCBIfam" id="NF002882">
    <property type="entry name" value="PRK03348.1"/>
    <property type="match status" value="1"/>
</dbReference>
<evidence type="ECO:0000256" key="4">
    <source>
        <dbReference type="ARBA" id="ARBA00022695"/>
    </source>
</evidence>
<dbReference type="Proteomes" id="UP000273405">
    <property type="component" value="Unassembled WGS sequence"/>
</dbReference>
<dbReference type="AlphaFoldDB" id="A0A3A8NAG8"/>
<evidence type="ECO:0000256" key="8">
    <source>
        <dbReference type="ARBA" id="ARBA00022842"/>
    </source>
</evidence>
<dbReference type="InterPro" id="IPR022880">
    <property type="entry name" value="DNApol_IV"/>
</dbReference>
<dbReference type="InterPro" id="IPR036775">
    <property type="entry name" value="DNA_pol_Y-fam_lit_finger_sf"/>
</dbReference>
<dbReference type="Gene3D" id="3.30.70.270">
    <property type="match status" value="1"/>
</dbReference>
<dbReference type="GO" id="GO:0006261">
    <property type="term" value="P:DNA-templated DNA replication"/>
    <property type="evidence" value="ECO:0007669"/>
    <property type="project" value="UniProtKB-UniRule"/>
</dbReference>
<keyword evidence="12" id="KW-0963">Cytoplasm</keyword>
<feature type="site" description="Substrate discrimination" evidence="12">
    <location>
        <position position="13"/>
    </location>
</feature>
<feature type="active site" evidence="12">
    <location>
        <position position="103"/>
    </location>
</feature>
<evidence type="ECO:0000256" key="10">
    <source>
        <dbReference type="ARBA" id="ARBA00023204"/>
    </source>
</evidence>
<dbReference type="InterPro" id="IPR001126">
    <property type="entry name" value="UmuC"/>
</dbReference>
<keyword evidence="4 12" id="KW-0548">Nucleotidyltransferase</keyword>
<dbReference type="PANTHER" id="PTHR11076">
    <property type="entry name" value="DNA REPAIR POLYMERASE UMUC / TRANSFERASE FAMILY MEMBER"/>
    <property type="match status" value="1"/>
</dbReference>
<feature type="binding site" evidence="12">
    <location>
        <position position="8"/>
    </location>
    <ligand>
        <name>Mg(2+)</name>
        <dbReference type="ChEBI" id="CHEBI:18420"/>
    </ligand>
</feature>
<dbReference type="NCBIfam" id="NF002751">
    <property type="entry name" value="PRK02794.1"/>
    <property type="match status" value="1"/>
</dbReference>
<keyword evidence="16" id="KW-1185">Reference proteome</keyword>
<comment type="caution">
    <text evidence="15">The sequence shown here is derived from an EMBL/GenBank/DDBJ whole genome shotgun (WGS) entry which is preliminary data.</text>
</comment>
<evidence type="ECO:0000256" key="1">
    <source>
        <dbReference type="ARBA" id="ARBA00010945"/>
    </source>
</evidence>
<evidence type="ECO:0000256" key="13">
    <source>
        <dbReference type="SAM" id="MobiDB-lite"/>
    </source>
</evidence>
<dbReference type="GO" id="GO:0042276">
    <property type="term" value="P:error-prone translesion synthesis"/>
    <property type="evidence" value="ECO:0007669"/>
    <property type="project" value="TreeGrafter"/>
</dbReference>
<keyword evidence="9 12" id="KW-0239">DNA-directed DNA polymerase</keyword>
<keyword evidence="7 12" id="KW-0227">DNA damage</keyword>
<dbReference type="Gene3D" id="3.30.1490.100">
    <property type="entry name" value="DNA polymerase, Y-family, little finger domain"/>
    <property type="match status" value="1"/>
</dbReference>
<evidence type="ECO:0000256" key="2">
    <source>
        <dbReference type="ARBA" id="ARBA00022457"/>
    </source>
</evidence>
<evidence type="ECO:0000259" key="14">
    <source>
        <dbReference type="PROSITE" id="PS50173"/>
    </source>
</evidence>
<dbReference type="FunFam" id="3.30.1490.100:FF:000004">
    <property type="entry name" value="DNA polymerase IV"/>
    <property type="match status" value="1"/>
</dbReference>
<dbReference type="NCBIfam" id="NF002677">
    <property type="entry name" value="PRK02406.1"/>
    <property type="match status" value="1"/>
</dbReference>
<dbReference type="EC" id="2.7.7.7" evidence="12"/>
<keyword evidence="6 12" id="KW-0479">Metal-binding</keyword>
<comment type="function">
    <text evidence="12">Poorly processive, error-prone DNA polymerase involved in untargeted mutagenesis. Copies undamaged DNA at stalled replication forks, which arise in vivo from mismatched or misaligned primer ends. These misaligned primers can be extended by PolIV. Exhibits no 3'-5' exonuclease (proofreading) activity. May be involved in translesional synthesis, in conjunction with the beta clamp from PolIII.</text>
</comment>
<dbReference type="InterPro" id="IPR043128">
    <property type="entry name" value="Rev_trsase/Diguanyl_cyclase"/>
</dbReference>
<accession>A0A3A8NAG8</accession>
<keyword evidence="2 12" id="KW-0515">Mutator protein</keyword>
<dbReference type="GO" id="GO:0006281">
    <property type="term" value="P:DNA repair"/>
    <property type="evidence" value="ECO:0007669"/>
    <property type="project" value="UniProtKB-UniRule"/>
</dbReference>
<dbReference type="InterPro" id="IPR017961">
    <property type="entry name" value="DNA_pol_Y-fam_little_finger"/>
</dbReference>
<evidence type="ECO:0000256" key="3">
    <source>
        <dbReference type="ARBA" id="ARBA00022679"/>
    </source>
</evidence>
<dbReference type="Pfam" id="PF11799">
    <property type="entry name" value="IMS_C"/>
    <property type="match status" value="1"/>
</dbReference>
<feature type="domain" description="UmuC" evidence="14">
    <location>
        <begin position="4"/>
        <end position="184"/>
    </location>
</feature>
<dbReference type="Gene3D" id="3.40.1170.60">
    <property type="match status" value="1"/>
</dbReference>
<dbReference type="OrthoDB" id="9808813at2"/>